<protein>
    <submittedName>
        <fullName evidence="5">Pyruvate dehydrogenase E1 component subunit alpha</fullName>
        <ecNumber evidence="5">1.2.4.1</ecNumber>
    </submittedName>
</protein>
<dbReference type="Pfam" id="PF02780">
    <property type="entry name" value="Transketolase_C"/>
    <property type="match status" value="1"/>
</dbReference>
<reference evidence="5" key="1">
    <citation type="submission" date="2018-07" db="EMBL/GenBank/DDBJ databases">
        <authorList>
            <person name="Quirk P.G."/>
            <person name="Krulwich T.A."/>
        </authorList>
    </citation>
    <scope>NUCLEOTIDE SEQUENCE</scope>
</reference>
<dbReference type="EMBL" id="UIDG01000398">
    <property type="protein sequence ID" value="SUS07535.1"/>
    <property type="molecule type" value="Genomic_DNA"/>
</dbReference>
<evidence type="ECO:0000259" key="4">
    <source>
        <dbReference type="SMART" id="SM00861"/>
    </source>
</evidence>
<evidence type="ECO:0000256" key="3">
    <source>
        <dbReference type="ARBA" id="ARBA00023052"/>
    </source>
</evidence>
<keyword evidence="2 5" id="KW-0560">Oxidoreductase</keyword>
<dbReference type="SUPFAM" id="SSF52922">
    <property type="entry name" value="TK C-terminal domain-like"/>
    <property type="match status" value="1"/>
</dbReference>
<keyword evidence="3" id="KW-0786">Thiamine pyrophosphate</keyword>
<dbReference type="PANTHER" id="PTHR43257:SF2">
    <property type="entry name" value="PYRUVATE DEHYDROGENASE E1 COMPONENT SUBUNIT BETA"/>
    <property type="match status" value="1"/>
</dbReference>
<evidence type="ECO:0000313" key="5">
    <source>
        <dbReference type="EMBL" id="SUS07535.1"/>
    </source>
</evidence>
<proteinExistence type="predicted"/>
<dbReference type="Gene3D" id="3.40.50.920">
    <property type="match status" value="1"/>
</dbReference>
<accession>A0A380TGH7</accession>
<feature type="domain" description="Transketolase-like pyrimidine-binding" evidence="4">
    <location>
        <begin position="346"/>
        <end position="540"/>
    </location>
</feature>
<name>A0A380TGH7_9ZZZZ</name>
<dbReference type="EC" id="1.2.4.1" evidence="5"/>
<dbReference type="CDD" id="cd02000">
    <property type="entry name" value="TPP_E1_PDC_ADC_BCADC"/>
    <property type="match status" value="1"/>
</dbReference>
<dbReference type="Pfam" id="PF02779">
    <property type="entry name" value="Transket_pyr"/>
    <property type="match status" value="1"/>
</dbReference>
<dbReference type="NCBIfam" id="NF006667">
    <property type="entry name" value="PRK09212.1"/>
    <property type="match status" value="1"/>
</dbReference>
<dbReference type="FunFam" id="3.40.50.920:FF:000001">
    <property type="entry name" value="Pyruvate dehydrogenase E1 beta subunit"/>
    <property type="match status" value="1"/>
</dbReference>
<dbReference type="InterPro" id="IPR029061">
    <property type="entry name" value="THDP-binding"/>
</dbReference>
<dbReference type="SMART" id="SM00861">
    <property type="entry name" value="Transket_pyr"/>
    <property type="match status" value="1"/>
</dbReference>
<comment type="cofactor">
    <cofactor evidence="1">
        <name>thiamine diphosphate</name>
        <dbReference type="ChEBI" id="CHEBI:58937"/>
    </cofactor>
</comment>
<dbReference type="InterPro" id="IPR033248">
    <property type="entry name" value="Transketolase_C"/>
</dbReference>
<dbReference type="PANTHER" id="PTHR43257">
    <property type="entry name" value="PYRUVATE DEHYDROGENASE E1 COMPONENT BETA SUBUNIT"/>
    <property type="match status" value="1"/>
</dbReference>
<dbReference type="InterPro" id="IPR005475">
    <property type="entry name" value="Transketolase-like_Pyr-bd"/>
</dbReference>
<dbReference type="FunFam" id="3.40.50.970:FF:000001">
    <property type="entry name" value="Pyruvate dehydrogenase E1 beta subunit"/>
    <property type="match status" value="1"/>
</dbReference>
<dbReference type="GO" id="GO:0004739">
    <property type="term" value="F:pyruvate dehydrogenase (acetyl-transferring) activity"/>
    <property type="evidence" value="ECO:0007669"/>
    <property type="project" value="UniProtKB-EC"/>
</dbReference>
<keyword evidence="5" id="KW-0670">Pyruvate</keyword>
<dbReference type="InterPro" id="IPR009014">
    <property type="entry name" value="Transketo_C/PFOR_II"/>
</dbReference>
<dbReference type="SUPFAM" id="SSF52518">
    <property type="entry name" value="Thiamin diphosphate-binding fold (THDP-binding)"/>
    <property type="match status" value="2"/>
</dbReference>
<organism evidence="5">
    <name type="scientific">metagenome</name>
    <dbReference type="NCBI Taxonomy" id="256318"/>
    <lineage>
        <taxon>unclassified sequences</taxon>
        <taxon>metagenomes</taxon>
    </lineage>
</organism>
<gene>
    <name evidence="5" type="primary">acoA</name>
    <name evidence="5" type="ORF">DF3PB_4570002</name>
</gene>
<dbReference type="AlphaFoldDB" id="A0A380TGH7"/>
<sequence>MNLDLARPQLAAAKLAWIYDRMSLIRAFEERLKWLVGTGVPVGAVHFYTGQEAVAAGVCAALDPDDWIASTHRGHGHCIAREVDVAPMMAELFGKRTGSNRAKGGSMHITDITKGVLGVNPIVGAGVAHAIGAALSARVRGSRAVAVAFFGDGAASIGTLHESMNLAAIWKLPVVFVCENNGYAQATPVEYAVPLRDIADRAPAYAMPGCVVDGQDAIAVWQATKGAVQAARAGYGPSLIECKTYRYYGHHQSDDTLRYRTAEEEQAARARDCLALFRARMQAEGPLSVAELDAIDERNRERMDEAVAFARESLLPDPHELLTDVYAPDPAGPEAPSVITRGERVLGFGQAINEALRQEMQRDPNVILLGEDIAGAAGRAHLGLVDAWGGPMRATRGLIQEFGPQRVLDTPISEMAFVGAAVGAAMTGLRPVVEIMFVDLIGVCYDQILNQAAKMHYMMGGRVTVPMVLRAAYGTRRDQRTYGGGAAAQHSQTLYAVLAHIPGLKVVVPSTAYNAKGLTMAAIRDPNPVVILEHKFLGGAAKGPVPEEPYTLAIGKAEIVRPGSDITLIGIGCTTHTCLEAAAILAAEQVEAEVIDLLTLAPLDEETVFASVRRTHRLVIVDEDTPVASIGRDIAARVADRCFDFLDGPIKCVSAPDTPVPFSAVLEALYTPGVDQVVAAVHDIMG</sequence>
<evidence type="ECO:0000256" key="2">
    <source>
        <dbReference type="ARBA" id="ARBA00023002"/>
    </source>
</evidence>
<dbReference type="Gene3D" id="3.40.50.970">
    <property type="match status" value="2"/>
</dbReference>
<dbReference type="Pfam" id="PF00676">
    <property type="entry name" value="E1_dh"/>
    <property type="match status" value="1"/>
</dbReference>
<evidence type="ECO:0000256" key="1">
    <source>
        <dbReference type="ARBA" id="ARBA00001964"/>
    </source>
</evidence>
<dbReference type="CDD" id="cd07036">
    <property type="entry name" value="TPP_PYR_E1-PDHc-beta_like"/>
    <property type="match status" value="1"/>
</dbReference>
<dbReference type="InterPro" id="IPR001017">
    <property type="entry name" value="DH_E1"/>
</dbReference>